<dbReference type="EMBL" id="ASHR01000035">
    <property type="protein sequence ID" value="ERG63228.1"/>
    <property type="molecule type" value="Genomic_DNA"/>
</dbReference>
<evidence type="ECO:0000256" key="1">
    <source>
        <dbReference type="SAM" id="MobiDB-lite"/>
    </source>
</evidence>
<reference evidence="2 3" key="1">
    <citation type="journal article" date="2013" name="Genome Announc.">
        <title>First draft genome sequence from a member of the genus agrococcus, isolated from modern microbialites.</title>
        <authorList>
            <person name="White R.A.III."/>
            <person name="Grassa C.J."/>
            <person name="Suttle C.A."/>
        </authorList>
    </citation>
    <scope>NUCLEOTIDE SEQUENCE [LARGE SCALE GENOMIC DNA]</scope>
    <source>
        <strain evidence="2 3">RW1</strain>
    </source>
</reference>
<accession>U1L8H6</accession>
<name>U1L8H6_9MICO</name>
<proteinExistence type="predicted"/>
<gene>
    <name evidence="2" type="ORF">L332_02015</name>
</gene>
<keyword evidence="3" id="KW-1185">Reference proteome</keyword>
<feature type="region of interest" description="Disordered" evidence="1">
    <location>
        <begin position="29"/>
        <end position="76"/>
    </location>
</feature>
<sequence length="76" mass="8112">MNITWLLILVALGAVAIVATVFALVRQRAPVSPPMRSAAPSSATARSTTTRDASPPRSRSRSRTASMHPATASRRR</sequence>
<dbReference type="AlphaFoldDB" id="U1L8H6"/>
<comment type="caution">
    <text evidence="2">The sequence shown here is derived from an EMBL/GenBank/DDBJ whole genome shotgun (WGS) entry which is preliminary data.</text>
</comment>
<evidence type="ECO:0000313" key="3">
    <source>
        <dbReference type="Proteomes" id="UP000016462"/>
    </source>
</evidence>
<protein>
    <submittedName>
        <fullName evidence="2">Uncharacterized protein</fullName>
    </submittedName>
</protein>
<dbReference type="Proteomes" id="UP000016462">
    <property type="component" value="Unassembled WGS sequence"/>
</dbReference>
<feature type="compositionally biased region" description="Low complexity" evidence="1">
    <location>
        <begin position="29"/>
        <end position="57"/>
    </location>
</feature>
<evidence type="ECO:0000313" key="2">
    <source>
        <dbReference type="EMBL" id="ERG63228.1"/>
    </source>
</evidence>
<organism evidence="2 3">
    <name type="scientific">Agrococcus pavilionensis RW1</name>
    <dbReference type="NCBI Taxonomy" id="1330458"/>
    <lineage>
        <taxon>Bacteria</taxon>
        <taxon>Bacillati</taxon>
        <taxon>Actinomycetota</taxon>
        <taxon>Actinomycetes</taxon>
        <taxon>Micrococcales</taxon>
        <taxon>Microbacteriaceae</taxon>
        <taxon>Agrococcus</taxon>
    </lineage>
</organism>